<dbReference type="InterPro" id="IPR050380">
    <property type="entry name" value="Immune_Resp_Modulators"/>
</dbReference>
<dbReference type="InterPro" id="IPR007110">
    <property type="entry name" value="Ig-like_dom"/>
</dbReference>
<feature type="non-terminal residue" evidence="4">
    <location>
        <position position="471"/>
    </location>
</feature>
<keyword evidence="5" id="KW-1185">Reference proteome</keyword>
<evidence type="ECO:0000256" key="1">
    <source>
        <dbReference type="ARBA" id="ARBA00023319"/>
    </source>
</evidence>
<dbReference type="InterPro" id="IPR003006">
    <property type="entry name" value="Ig/MHC_CS"/>
</dbReference>
<feature type="domain" description="Ig-like" evidence="3">
    <location>
        <begin position="213"/>
        <end position="315"/>
    </location>
</feature>
<name>A0A7K7WVT8_9AVES</name>
<dbReference type="AlphaFoldDB" id="A0A7K7WVT8"/>
<reference evidence="4 5" key="1">
    <citation type="submission" date="2019-09" db="EMBL/GenBank/DDBJ databases">
        <title>Bird 10,000 Genomes (B10K) Project - Family phase.</title>
        <authorList>
            <person name="Zhang G."/>
        </authorList>
    </citation>
    <scope>NUCLEOTIDE SEQUENCE [LARGE SCALE GENOMIC DNA]</scope>
    <source>
        <strain evidence="4">B10K-MSB-01</strain>
    </source>
</reference>
<dbReference type="CDD" id="cd00098">
    <property type="entry name" value="IgC1"/>
    <property type="match status" value="1"/>
</dbReference>
<keyword evidence="1" id="KW-0393">Immunoglobulin domain</keyword>
<dbReference type="Gene3D" id="2.60.40.10">
    <property type="entry name" value="Immunoglobulins"/>
    <property type="match status" value="4"/>
</dbReference>
<dbReference type="InterPro" id="IPR036179">
    <property type="entry name" value="Ig-like_dom_sf"/>
</dbReference>
<gene>
    <name evidence="4" type="primary">Ighm</name>
    <name evidence="4" type="ORF">NOTJUL_R14227</name>
</gene>
<sequence>GRPSAPSLFPLVSCGTSENTELYSVGCLAVDFLPEAMTFTWSNYANQSVASGISNYPLALAKGLYTAASQLTLPLVEGKSQQPFYCRAQHNEGDRYLAISNPGPGHVEAPSEVSVHPPSRDDFEGPYRNSTVLCRVVSSRRQPVEVQWLKNGVRQEHGVTTRGPAADGRGAYVTDSGLSVSEAEWDAGVVFTCKAEAEMRNTSKGIECGFERPQETEIATKVVPPAFADIFIDKVAKLTCRVLNLPNVEGLTISWRKETDQELETKTSPRVLQPNGLYSVDGVATVCADEWDKGDVYTCRVSHPDLVFPVEERLQKKNDANAKAPSVYVFPPAPEQLSLREAATVSCLVKSFNPPDLLVRWLRNGEPVAVGDYVTLPPAPEGPSSHLYFTYSALSVAGEDWAAGNVYTCLVGHEKLPLQVAQKSVDKSSGKPTSVNDEEDLHNLWTTASTFIVLFILSLFYSATVTLIKVR</sequence>
<dbReference type="PANTHER" id="PTHR23411">
    <property type="entry name" value="TAPASIN"/>
    <property type="match status" value="1"/>
</dbReference>
<organism evidence="4 5">
    <name type="scientific">Nothocercus julius</name>
    <dbReference type="NCBI Taxonomy" id="2585813"/>
    <lineage>
        <taxon>Eukaryota</taxon>
        <taxon>Metazoa</taxon>
        <taxon>Chordata</taxon>
        <taxon>Craniata</taxon>
        <taxon>Vertebrata</taxon>
        <taxon>Euteleostomi</taxon>
        <taxon>Archelosauria</taxon>
        <taxon>Archosauria</taxon>
        <taxon>Dinosauria</taxon>
        <taxon>Saurischia</taxon>
        <taxon>Theropoda</taxon>
        <taxon>Coelurosauria</taxon>
        <taxon>Aves</taxon>
        <taxon>Palaeognathae</taxon>
        <taxon>Tinamiformes</taxon>
        <taxon>Tinamidae</taxon>
        <taxon>Nothocercus</taxon>
    </lineage>
</organism>
<accession>A0A7K7WVT8</accession>
<comment type="caution">
    <text evidence="4">The sequence shown here is derived from an EMBL/GenBank/DDBJ whole genome shotgun (WGS) entry which is preliminary data.</text>
</comment>
<proteinExistence type="predicted"/>
<evidence type="ECO:0000313" key="5">
    <source>
        <dbReference type="Proteomes" id="UP000531559"/>
    </source>
</evidence>
<dbReference type="InterPro" id="IPR003597">
    <property type="entry name" value="Ig_C1-set"/>
</dbReference>
<protein>
    <submittedName>
        <fullName evidence="4">IGHM protein</fullName>
    </submittedName>
</protein>
<evidence type="ECO:0000259" key="3">
    <source>
        <dbReference type="PROSITE" id="PS50835"/>
    </source>
</evidence>
<keyword evidence="2" id="KW-0472">Membrane</keyword>
<feature type="domain" description="Ig-like" evidence="3">
    <location>
        <begin position="110"/>
        <end position="203"/>
    </location>
</feature>
<dbReference type="SUPFAM" id="SSF48726">
    <property type="entry name" value="Immunoglobulin"/>
    <property type="match status" value="4"/>
</dbReference>
<feature type="domain" description="Ig-like" evidence="3">
    <location>
        <begin position="325"/>
        <end position="426"/>
    </location>
</feature>
<feature type="domain" description="Ig-like" evidence="3">
    <location>
        <begin position="6"/>
        <end position="100"/>
    </location>
</feature>
<dbReference type="Proteomes" id="UP000531559">
    <property type="component" value="Unassembled WGS sequence"/>
</dbReference>
<dbReference type="EMBL" id="VZSV01000595">
    <property type="protein sequence ID" value="NXA57376.1"/>
    <property type="molecule type" value="Genomic_DNA"/>
</dbReference>
<dbReference type="PROSITE" id="PS00290">
    <property type="entry name" value="IG_MHC"/>
    <property type="match status" value="2"/>
</dbReference>
<evidence type="ECO:0000256" key="2">
    <source>
        <dbReference type="SAM" id="Phobius"/>
    </source>
</evidence>
<keyword evidence="2" id="KW-0812">Transmembrane</keyword>
<feature type="non-terminal residue" evidence="4">
    <location>
        <position position="1"/>
    </location>
</feature>
<dbReference type="SMART" id="SM00407">
    <property type="entry name" value="IGc1"/>
    <property type="match status" value="4"/>
</dbReference>
<dbReference type="FunFam" id="2.60.40.10:FF:000463">
    <property type="entry name" value="Immunoglobulin heavy constant gamma 1"/>
    <property type="match status" value="1"/>
</dbReference>
<dbReference type="Pfam" id="PF07654">
    <property type="entry name" value="C1-set"/>
    <property type="match status" value="4"/>
</dbReference>
<dbReference type="PROSITE" id="PS50835">
    <property type="entry name" value="IG_LIKE"/>
    <property type="match status" value="4"/>
</dbReference>
<dbReference type="InterPro" id="IPR013783">
    <property type="entry name" value="Ig-like_fold"/>
</dbReference>
<evidence type="ECO:0000313" key="4">
    <source>
        <dbReference type="EMBL" id="NXA57376.1"/>
    </source>
</evidence>
<keyword evidence="2" id="KW-1133">Transmembrane helix</keyword>
<dbReference type="CDD" id="cd05768">
    <property type="entry name" value="IgC1_CH3_IgAGD_CH4_IgAEM"/>
    <property type="match status" value="1"/>
</dbReference>
<feature type="transmembrane region" description="Helical" evidence="2">
    <location>
        <begin position="444"/>
        <end position="468"/>
    </location>
</feature>
<dbReference type="OrthoDB" id="8694217at2759"/>
<dbReference type="FunFam" id="2.60.40.10:FF:000998">
    <property type="entry name" value="Immunoglobulin heavy constant epsilon"/>
    <property type="match status" value="1"/>
</dbReference>